<evidence type="ECO:0008006" key="3">
    <source>
        <dbReference type="Google" id="ProtNLM"/>
    </source>
</evidence>
<sequence length="526" mass="55846">MKSFQWVNIKRGKGALIAFIACTVFVVSCGKEEMNMGNGAASVKVNLQGVQTGTSSLVKVGSTNLKGQQSESAVQQVAVPFDDTYQLVATLVPASNGNGLTKLAATTVDRDPLPAGVQYRVVVYDQETGAYVADKVYSAGAPNPEPFGLFTGKTYTFVSYSVRSNSTVPAVDPAQSLSVAKLTSISGDADFMYDVTSNVQLTSGDNSLDIILKHQFSQINTVLDASAVGVITAIAARIEPHRSKVDVKLQNGAITYGAVASAGKTVSFPTGANTSTSAATIVCSPAVTNGKFTISSATIGGTARTTPLVLEGLKITPGVRYTMELKLKKPDGIDIGGLTWAPGNLVYNPTTGVYSFAANQAVFGNYWPLNSLFPVSASRPVDRSRGSTTYTTGTDPCTKVQSNGGNWKTPSRAELEKLTGGEQFNIIYWPRSEATYNGVRGIYFGTTSQPAVADQDKYLFLPVAGYIGQDGRSTVSSAHADEGSYWTTTSSGGENFWRMNFNLQSTSNYNTNYFPQGHSIRCVKAN</sequence>
<dbReference type="PROSITE" id="PS51257">
    <property type="entry name" value="PROKAR_LIPOPROTEIN"/>
    <property type="match status" value="1"/>
</dbReference>
<protein>
    <recommendedName>
        <fullName evidence="3">Fibrobacter succinogenes major paralogous domain-containing protein</fullName>
    </recommendedName>
</protein>
<proteinExistence type="predicted"/>
<accession>A0A4U0GP13</accession>
<evidence type="ECO:0000313" key="1">
    <source>
        <dbReference type="EMBL" id="TJY60124.1"/>
    </source>
</evidence>
<dbReference type="AlphaFoldDB" id="A0A4U0GP13"/>
<dbReference type="Proteomes" id="UP000309872">
    <property type="component" value="Unassembled WGS sequence"/>
</dbReference>
<reference evidence="1 2" key="1">
    <citation type="submission" date="2019-04" db="EMBL/GenBank/DDBJ databases">
        <title>Sphingobacterium olei sp. nov., isolated from oil-contaminated soil.</title>
        <authorList>
            <person name="Liu B."/>
        </authorList>
    </citation>
    <scope>NUCLEOTIDE SEQUENCE [LARGE SCALE GENOMIC DNA]</scope>
    <source>
        <strain evidence="1 2">Y3L14</strain>
    </source>
</reference>
<comment type="caution">
    <text evidence="1">The sequence shown here is derived from an EMBL/GenBank/DDBJ whole genome shotgun (WGS) entry which is preliminary data.</text>
</comment>
<keyword evidence="2" id="KW-1185">Reference proteome</keyword>
<evidence type="ECO:0000313" key="2">
    <source>
        <dbReference type="Proteomes" id="UP000309872"/>
    </source>
</evidence>
<name>A0A4U0GP13_9SPHI</name>
<dbReference type="EMBL" id="SUKA01000012">
    <property type="protein sequence ID" value="TJY60124.1"/>
    <property type="molecule type" value="Genomic_DNA"/>
</dbReference>
<gene>
    <name evidence="1" type="ORF">FAZ19_23000</name>
</gene>
<dbReference type="RefSeq" id="WP_136823129.1">
    <property type="nucleotide sequence ID" value="NZ_BMJX01000012.1"/>
</dbReference>
<organism evidence="1 2">
    <name type="scientific">Sphingobacterium alkalisoli</name>
    <dbReference type="NCBI Taxonomy" id="1874115"/>
    <lineage>
        <taxon>Bacteria</taxon>
        <taxon>Pseudomonadati</taxon>
        <taxon>Bacteroidota</taxon>
        <taxon>Sphingobacteriia</taxon>
        <taxon>Sphingobacteriales</taxon>
        <taxon>Sphingobacteriaceae</taxon>
        <taxon>Sphingobacterium</taxon>
    </lineage>
</organism>
<dbReference type="OrthoDB" id="1451863at2"/>